<feature type="region of interest" description="Disordered" evidence="3">
    <location>
        <begin position="2764"/>
        <end position="2786"/>
    </location>
</feature>
<feature type="active site" description="Glycyl thioester intermediate" evidence="2">
    <location>
        <position position="4774"/>
    </location>
</feature>
<dbReference type="InterPro" id="IPR035983">
    <property type="entry name" value="Hect_E3_ubiquitin_ligase"/>
</dbReference>
<evidence type="ECO:0000256" key="3">
    <source>
        <dbReference type="SAM" id="MobiDB-lite"/>
    </source>
</evidence>
<dbReference type="Gene3D" id="3.30.2410.10">
    <property type="entry name" value="Hect, E3 ligase catalytic domain"/>
    <property type="match status" value="1"/>
</dbReference>
<feature type="compositionally biased region" description="Polar residues" evidence="3">
    <location>
        <begin position="105"/>
        <end position="115"/>
    </location>
</feature>
<evidence type="ECO:0000313" key="6">
    <source>
        <dbReference type="Proteomes" id="UP000236319"/>
    </source>
</evidence>
<dbReference type="Gene3D" id="3.90.1750.10">
    <property type="entry name" value="Hect, E3 ligase catalytic domains"/>
    <property type="match status" value="1"/>
</dbReference>
<proteinExistence type="predicted"/>
<keyword evidence="1 2" id="KW-0833">Ubl conjugation pathway</keyword>
<dbReference type="GeneID" id="39873971"/>
<organism evidence="5 6">
    <name type="scientific">Babesia ovata</name>
    <dbReference type="NCBI Taxonomy" id="189622"/>
    <lineage>
        <taxon>Eukaryota</taxon>
        <taxon>Sar</taxon>
        <taxon>Alveolata</taxon>
        <taxon>Apicomplexa</taxon>
        <taxon>Aconoidasida</taxon>
        <taxon>Piroplasmida</taxon>
        <taxon>Babesiidae</taxon>
        <taxon>Babesia</taxon>
    </lineage>
</organism>
<dbReference type="InterPro" id="IPR042469">
    <property type="entry name" value="HECTD3"/>
</dbReference>
<dbReference type="GO" id="GO:0004842">
    <property type="term" value="F:ubiquitin-protein transferase activity"/>
    <property type="evidence" value="ECO:0007669"/>
    <property type="project" value="InterPro"/>
</dbReference>
<dbReference type="PROSITE" id="PS50237">
    <property type="entry name" value="HECT"/>
    <property type="match status" value="1"/>
</dbReference>
<dbReference type="InterPro" id="IPR036770">
    <property type="entry name" value="Ankyrin_rpt-contain_sf"/>
</dbReference>
<dbReference type="Pfam" id="PF00632">
    <property type="entry name" value="HECT"/>
    <property type="match status" value="1"/>
</dbReference>
<dbReference type="Proteomes" id="UP000236319">
    <property type="component" value="Unassembled WGS sequence"/>
</dbReference>
<dbReference type="Gene3D" id="1.25.40.20">
    <property type="entry name" value="Ankyrin repeat-containing domain"/>
    <property type="match status" value="1"/>
</dbReference>
<reference evidence="5 6" key="1">
    <citation type="journal article" date="2017" name="BMC Genomics">
        <title>Whole-genome assembly of Babesia ovata and comparative genomics between closely related pathogens.</title>
        <authorList>
            <person name="Yamagishi J."/>
            <person name="Asada M."/>
            <person name="Hakimi H."/>
            <person name="Tanaka T.Q."/>
            <person name="Sugimoto C."/>
            <person name="Kawazu S."/>
        </authorList>
    </citation>
    <scope>NUCLEOTIDE SEQUENCE [LARGE SCALE GENOMIC DNA]</scope>
    <source>
        <strain evidence="5 6">Miyake</strain>
    </source>
</reference>
<name>A0A2H6KB28_9APIC</name>
<evidence type="ECO:0000259" key="4">
    <source>
        <dbReference type="PROSITE" id="PS50237"/>
    </source>
</evidence>
<keyword evidence="5" id="KW-0808">Transferase</keyword>
<dbReference type="PANTHER" id="PTHR46654">
    <property type="entry name" value="E3 UBIQUITIN-PROTEIN LIGASE HECTD3"/>
    <property type="match status" value="1"/>
</dbReference>
<dbReference type="PANTHER" id="PTHR46654:SF1">
    <property type="entry name" value="E3 UBIQUITIN-PROTEIN LIGASE HECTD3"/>
    <property type="match status" value="1"/>
</dbReference>
<comment type="caution">
    <text evidence="5">The sequence shown here is derived from an EMBL/GenBank/DDBJ whole genome shotgun (WGS) entry which is preliminary data.</text>
</comment>
<dbReference type="InterPro" id="IPR000569">
    <property type="entry name" value="HECT_dom"/>
</dbReference>
<protein>
    <submittedName>
        <fullName evidence="5">HECT-domain (Ubiquitin-transferase) domain-containing protein</fullName>
    </submittedName>
</protein>
<dbReference type="GO" id="GO:0005737">
    <property type="term" value="C:cytoplasm"/>
    <property type="evidence" value="ECO:0007669"/>
    <property type="project" value="TreeGrafter"/>
</dbReference>
<feature type="region of interest" description="Disordered" evidence="3">
    <location>
        <begin position="100"/>
        <end position="123"/>
    </location>
</feature>
<dbReference type="VEuPathDB" id="PiroplasmaDB:BOVATA_016940"/>
<dbReference type="RefSeq" id="XP_028866444.1">
    <property type="nucleotide sequence ID" value="XM_029010611.1"/>
</dbReference>
<evidence type="ECO:0000256" key="1">
    <source>
        <dbReference type="ARBA" id="ARBA00022786"/>
    </source>
</evidence>
<dbReference type="OrthoDB" id="271273at2759"/>
<dbReference type="EMBL" id="BDSA01000002">
    <property type="protein sequence ID" value="GBE60201.1"/>
    <property type="molecule type" value="Genomic_DNA"/>
</dbReference>
<accession>A0A2H6KB28</accession>
<feature type="domain" description="HECT" evidence="4">
    <location>
        <begin position="4387"/>
        <end position="4806"/>
    </location>
</feature>
<dbReference type="SUPFAM" id="SSF56204">
    <property type="entry name" value="Hect, E3 ligase catalytic domain"/>
    <property type="match status" value="1"/>
</dbReference>
<dbReference type="SMART" id="SM00119">
    <property type="entry name" value="HECTc"/>
    <property type="match status" value="1"/>
</dbReference>
<gene>
    <name evidence="5" type="ORF">BOVATA_016940</name>
</gene>
<evidence type="ECO:0000313" key="5">
    <source>
        <dbReference type="EMBL" id="GBE60201.1"/>
    </source>
</evidence>
<keyword evidence="6" id="KW-1185">Reference proteome</keyword>
<dbReference type="SUPFAM" id="SSF48403">
    <property type="entry name" value="Ankyrin repeat"/>
    <property type="match status" value="1"/>
</dbReference>
<sequence>MTQSEAEASARSPGQSTSADVVSFKSLIYSRYTFIGRCRLNGSLDETDEFCLLQGVQPLICKSHSILLEALDRGGAALADLEGLCTGFASSLDDLCRPHPPGEVGTQQSLSTHASAPSDADCTASSDVRTANVDDSVRCESSHFDWEKGALDEAFNRVARRNSYNFKSLASRFDKRFYDCFLHCEGSESDILLKDGDAFPLRIDAEGLLRLCKETPSIGTVCENIRGYRAECRSKLSQLHNVDTRLAGPSAAPSGDPQPSVRLPVSFERMIVMLKAKISSQSVFVNTRLWQLEERSNDYICGQFLSHLKDLRDDVLRCPCDYSKWIRILIASEPFTEIGTSESSSYDTVYQHLCGILQFASSSGFSSVFDLCIDVMFCLSVRHPNPCQTLECCLNYLKTVVIPTLPHPCGDPTTPRADNSAVWLPRLSASFESLIDLEYLSLHHPLLMNTSVGDSEDSCNRMFSTSITKLGCYVMRVDVSIDEVSDSSSIHKPASTSSVFRITIKHSQKDPLPDSSVTFVSDGHHMMVFDSGFALLDLHSLKSYSIEFLFSNGSLLVYLNGTRFYMLDLCEAWQLNLSTSGDIDISIAVDPSCVHLEQPWSLTPGLRSEMMRRQLVGCCGFPLASSGGASLLNSLYERHFFMAKVTSNLHNMLSRIFHSFRGHSSSGFTWSPQFVRYLRLWFEILFCNLECISSICTYFTSSESVNALTLWRLISETILSCLSVLRLSLSIPTGSVKLPSDLLELVASCFIACVRFRSIISGCNDTDRYHLQFDLDSLASAINVTAISFISASPDIFSQIFLTLRLELLVDILVHTVSVEPVPAHADADASVGIDALKFLSSGDCIAIFTKRALSQNMPGFLREGAKFVGDVDNHWWNTILKFLESGKSHLQESRISVDPVGAAYCTCEPVKYGDSVASPFFTCCYGCIRRYCEPDDDKTRAPNYQPLTGNAALYSCPRPCMLLCRLLLKHGILFLCLNTSVSYKEAGLDPVDRFCSTVDMDYRKTFERFCDWRGDILYGRLDGLLKVDNANTYFRLFNKDDVSVLEYIVLRLLRYSEFAYGLLSENLVEVSSDLLSEFGSSAHNFINTLSTVDALSYMVELFEYMTVVDGNASVVHRTFVACSNLLPSIFQVLILIKRCIKRYSTFFEEFSLFMNYVVLQFHSLVYLLGKVITYMYNHCKRYSKEHLLSVADLGSLYNEMSRIKGIEDQRGVGLPQWVLYGAWLEFDRSDFYNGLRRLTMLLQDFHYRSSHASFTEDFNIGRPPVCDGTRWALGILRGDAACIDRLRPYYRSLHPTLGTCQLSFVAVFIHLLGGENNTVEFCTRSASQAVLQVLRQLQNVQTLFATMSDLDRLQQIREGYLDDIRKRCLWIVENTRGGLYYVKNEPLQRPERTSSGITFDDDDAPALADGVKRCSSIPHLLRSSKRDARTFERGFSDIFLMRRNVNRPSSANRSYSVGAAHCSHPAVSNDPEVLRVDIRPHMADVIGFLLYGPSATVCQSDLQAERLSILCRYSMWRCINALISLVVDTRLRDSNDAEKDPETSSYIRPLLVHMTSSPSDDKVLVCSDGMHAVLKLLWYCIVKTTRCMVIRSASDSMAPTEGDSSGLRSSFDTILDRAQSSVLEKLCSWYLSSGVCNLNFASRSSEHLPCWVRISLPFFSLLFSLGSDPLSNPRYATPIFQQMLSILQPLRLGPKGAADLESYPSTTVRSIVVLFVSYKMLRMCHVSVNAVFQTLWSSKYSRRDFIKVSKGLLYVWVKTASDVQPPIEKTELSLRLLWSLPSLDPCTVENDLEPLNAIIRDLTSREVTETPEATDPAELIMWHMYPRMDSDIVDVSFIDKHVSNVTSDVDVCDITIPIYINVTLKHENAALRDVDLSVLQHLGGKLEVESGGGVWSQLNGGEHTNNVHPMRVHLHYLLRVLIWMAFASNPHGYNTDVSNVEISYCLCRLLLRSLREVAAMLVLFNAQCACTLKSKERNDHVSFRYIPSNIDGESASISVEGMISSACNKCTTNLVCRAEIETFWVSILTILTKEIDSTSHYRMVNYLLNCLLTTFTLGDEEIDVLLSSPNLGPAFCELFVSCTRKLGQEHLCDSDYIISTADAAFANLVSPTLHGMFLYRWLPPLQRAPQECLYSSTSELFQSVLVTQGYRRGIRVVSDSSSDPFSTLPHSENFVTHRASADFEADISGHTLHITRAQNMGGIVLFRIPINMGSTTSMQGSVNFFILSPGRFGITVAPADCVFGSVIDLFDRNDVVGFMTSLCPPFVHDVFAATINYRVGDVLSASFNVERQEDGQVCLRTELLIAGNSIGSVLEVVYDPATQNEPMRRMSLVFIFQDPQTIVYNGLNENSAAESGRLVSRETLSTFRSDTASDQPVEFPVYGGGENGEMPTPPGGSGRRLPVRLPSTVTALPRGSGRNVVGRGDRVERIESSDRGVTSEDAFSVSSDDQRDYDDISVEHFPSLEKFTHTDWDTNYDLRAPDEVEIVPVPEDALRLCKDEIWEDIVSHRGAMTSAKSAIMFSESVQLYQAILTTNIPLLSGVKEEVVGQLCMSFETLCCKLQASRDLGDFERASLRECYSWLCVLGCDVDSGAWKKKVFTRDSKCEKVSDFSLPWLLGSSSTLRSCCSKLSSDSCRKLLASLAEILSVPCIASAVMHVRNTDSCLRFVPFSESKTMFPTQSLLLAFGAACLLCCVLLARVLCEKGIKYECGDNMESETACIDQLVCFIMAFLGIPDTSESKIGKDRVLSLLSLLGIETCDIDDDSSAGSSGREEEFGDDSVNSSEISLTPRDPFEYIAPDQFWNLVYDAVHSQRLAEQTVRVLDGHKVPDLAPNTKMFSTCDYSYHCSARVPSASRHTLRRTLRPNILEHNVFDLAGVLVSLCPEYFVCRLVEFEQDKGLQVFRATIKHFVRSYDFSSVDYWSWGYMAGSVSVSCMDQYSFSVDPLYGWQRLFYMEENPDRLNEMLNVLFTELMYCIAMLIHDHRANHGLAHVVHWILDGFLRHPLCSGLIRKRFLTNYVWSVIHTLLVNCSALPCKLAVVASRLSAWMIPTATPAQLSHIFMVTQYCGTSALHRVTGLCNFYNILDLDTFTNIEMKRQDHAAKLASAVLVHLFASTLAMLLEKGCDPVFEPDDILSIAHYMMIGKSSTIYSEKFMRSILGIPQDLVLQACIPPHYRLSGGSTKMTRTFITTRRSKSLSLTLRLKRICRVVLCVDRDCTRIISETVLYPDICMRVHSGQPLYVDCGDPLPFDLLRQRCCIPAVIVYRGVSERCKEAVFRIGFAARGIREVTSPSSKVHFEDGFLYLEVVGGLEISQVVVSDEIIWHYGRTTVCLKLPSSVELLKPYIAVSHPADPSYHEDVIVVRNTASLPVGSLCYYVASQLKPSLTSFPGYMRLNVPFRSGISLSNVTPQSDCENAIHLNTRSDTSIVDVPGVTDLGAMCSHMALPFDVSVKVLSGRPDFFVGLEWFGLRFLWFANGIVQCPVDPPLFRSDSIRTSRVSVSGSGFAKDDVVGLRFSPDECILHFIVNDKVAMVLDFRKFYEPYLSPHTIKEPAASGSNLGESSLSVLQNSLFNAIISDDISTVRGLVYFVTGETVAKNFRVSLLETCLSETQSPESHRKPYDQYNAVYLCCLLNRLDILRCISVIRDANFDCRSGPSYESPLMAAAKNGCTAVIPYLLSILGAEVNGRDRFGNTALIHALVDMDSAPLGRRCSSILETVDMLVTFGADVQVRNNAGCGILDLFPSRHSDRQDIGKYLIERYNLRRFFGPNYCKSHRAWPGLLGGSEFVCGVGNGELFDVGDVELSAVTIDGSNFMVDHAADVDKSYDFGERVAISRGPNMDHLESILEKMRKALLLLTTNLNDPDASEPLHLKSVVHLNHGNSLANDISTVLRGFVHDLKSYNNWSKSRVLCAFVRLATDYCNQVCGLLSDSAVVLSLLNFERCVSELRLFPRADISPLTTLQIYRGVFQGCNVFHCDYSLYSQDYMAASCLDRLSRYLDTFRSRRPTTLDFSGLELPSYCRERIDVSIRCHSYAFDRLRSSLNRDVTTDIDFALHCVADLLNSAPATKQMITAMVMQCQSRLELQSRLPPLDSPLWNGIYTTVDHLLECLMKLKDIVRNRLSREHLDEVDIFMLLQHLAKVLDDSVLRDYILNSNAGSDTTSTLRAVVDKLQIGDVRNAPNDNGMRIISYSTMHHESMAGRRAEFGTRRGFEVGDCVIAACCYMLVSDRMLLLDHVNETFKLLAPIVGTVLNQPQVEYLPLEHQLLPTYDSFVSAPPCWHSSTLVMKKNVNVKGRQPVARDEFGVSLGPPDIPVHWSTYLGNRRLIRRSVINDMYSKIFLSLQSLNRERPYFSIRVDRGIAATASSLKHTLWFQSCSQILNCNPNILRARNNQRPFMVVFRGEGATDFGGPFQELLSSISNEVMSPLTLESRLSKKGHFGCVRCPNTIHSHGLFQDTVMLKFNSPIHPMLRLLKSESPEPFKVSVHCGDLGISCTTGCCSVANPISVVDEPADELSFRENCQCGGSECYDEHCVQGLPMELAMYESLGRLFAMCACMMNPLNVALNPMIWKKLLAANLSLKDLAECDKLSSDLLYRLRRGGGSSTLMNDLTFSLESNDGRVTELLQDGSNISVTAENVDLFVRLATHFRLTQCDVSCTWLARGFNAVLPIGRFRMLLDHKLLEFMVCGDPRIDLEVLRAHTVSSSPQLKRDLFDVLANFDNAKMQLFLRFVSGRSRLPPAQSEWSLYVEYEQLKDDVDNCDNRLPTAATCSFRLLVPKYSSKEIMLQRLSYAIHHCMAIDLDAYQVHDEMHLNSS</sequence>
<feature type="region of interest" description="Disordered" evidence="3">
    <location>
        <begin position="2367"/>
        <end position="2401"/>
    </location>
</feature>
<evidence type="ECO:0000256" key="2">
    <source>
        <dbReference type="PROSITE-ProRule" id="PRU00104"/>
    </source>
</evidence>